<dbReference type="GO" id="GO:0005975">
    <property type="term" value="P:carbohydrate metabolic process"/>
    <property type="evidence" value="ECO:0007669"/>
    <property type="project" value="InterPro"/>
</dbReference>
<dbReference type="VEuPathDB" id="FungiDB:GMDG_00904"/>
<dbReference type="HOGENOM" id="CLU_014051_1_0_1"/>
<dbReference type="PANTHER" id="PTHR42899">
    <property type="entry name" value="SPERMATOGENESIS-ASSOCIATED PROTEIN 20"/>
    <property type="match status" value="1"/>
</dbReference>
<dbReference type="STRING" id="658429.L8FMN2"/>
<dbReference type="InterPro" id="IPR024705">
    <property type="entry name" value="Ssp411"/>
</dbReference>
<accession>L8FMN2</accession>
<organism evidence="3 4">
    <name type="scientific">Pseudogymnoascus destructans (strain ATCC MYA-4855 / 20631-21)</name>
    <name type="common">Bat white-nose syndrome fungus</name>
    <name type="synonym">Geomyces destructans</name>
    <dbReference type="NCBI Taxonomy" id="658429"/>
    <lineage>
        <taxon>Eukaryota</taxon>
        <taxon>Fungi</taxon>
        <taxon>Dikarya</taxon>
        <taxon>Ascomycota</taxon>
        <taxon>Pezizomycotina</taxon>
        <taxon>Leotiomycetes</taxon>
        <taxon>Thelebolales</taxon>
        <taxon>Thelebolaceae</taxon>
        <taxon>Pseudogymnoascus</taxon>
    </lineage>
</organism>
<dbReference type="InParanoid" id="L8FMN2"/>
<evidence type="ECO:0000259" key="2">
    <source>
        <dbReference type="Pfam" id="PF03190"/>
    </source>
</evidence>
<dbReference type="EMBL" id="GL573178">
    <property type="protein sequence ID" value="ELR01804.1"/>
    <property type="molecule type" value="Genomic_DNA"/>
</dbReference>
<evidence type="ECO:0000313" key="3">
    <source>
        <dbReference type="EMBL" id="ELR01804.1"/>
    </source>
</evidence>
<dbReference type="InterPro" id="IPR012341">
    <property type="entry name" value="6hp_glycosidase-like_sf"/>
</dbReference>
<dbReference type="OrthoDB" id="1923667at2759"/>
<dbReference type="Proteomes" id="UP000011064">
    <property type="component" value="Unassembled WGS sequence"/>
</dbReference>
<proteinExistence type="predicted"/>
<dbReference type="SUPFAM" id="SSF52833">
    <property type="entry name" value="Thioredoxin-like"/>
    <property type="match status" value="1"/>
</dbReference>
<feature type="domain" description="Spermatogenesis-associated protein 20-like TRX" evidence="2">
    <location>
        <begin position="51"/>
        <end position="218"/>
    </location>
</feature>
<gene>
    <name evidence="3" type="ORF">GMDG_00904</name>
</gene>
<reference evidence="4" key="1">
    <citation type="submission" date="2010-09" db="EMBL/GenBank/DDBJ databases">
        <title>The genome sequence of Geomyces destructans 20631-21.</title>
        <authorList>
            <consortium name="The Broad Institute Genome Sequencing Platform"/>
            <person name="Cuomo C.A."/>
            <person name="Blehert D.S."/>
            <person name="Lorch J.M."/>
            <person name="Young S.K."/>
            <person name="Zeng Q."/>
            <person name="Gargeya S."/>
            <person name="Fitzgerald M."/>
            <person name="Haas B."/>
            <person name="Abouelleil A."/>
            <person name="Alvarado L."/>
            <person name="Arachchi H.M."/>
            <person name="Berlin A."/>
            <person name="Brown A."/>
            <person name="Chapman S.B."/>
            <person name="Chen Z."/>
            <person name="Dunbar C."/>
            <person name="Freedman E."/>
            <person name="Gearin G."/>
            <person name="Gellesch M."/>
            <person name="Goldberg J."/>
            <person name="Griggs A."/>
            <person name="Gujja S."/>
            <person name="Heiman D."/>
            <person name="Howarth C."/>
            <person name="Larson L."/>
            <person name="Lui A."/>
            <person name="MacDonald P.J.P."/>
            <person name="Montmayeur A."/>
            <person name="Murphy C."/>
            <person name="Neiman D."/>
            <person name="Pearson M."/>
            <person name="Priest M."/>
            <person name="Roberts A."/>
            <person name="Saif S."/>
            <person name="Shea T."/>
            <person name="Shenoy N."/>
            <person name="Sisk P."/>
            <person name="Stolte C."/>
            <person name="Sykes S."/>
            <person name="Wortman J."/>
            <person name="Nusbaum C."/>
            <person name="Birren B."/>
        </authorList>
    </citation>
    <scope>NUCLEOTIDE SEQUENCE [LARGE SCALE GENOMIC DNA]</scope>
    <source>
        <strain evidence="4">ATCC MYA-4855 / 20631-21</strain>
    </source>
</reference>
<keyword evidence="4" id="KW-1185">Reference proteome</keyword>
<feature type="compositionally biased region" description="Low complexity" evidence="1">
    <location>
        <begin position="802"/>
        <end position="815"/>
    </location>
</feature>
<feature type="region of interest" description="Disordered" evidence="1">
    <location>
        <begin position="802"/>
        <end position="824"/>
    </location>
</feature>
<evidence type="ECO:0000313" key="4">
    <source>
        <dbReference type="Proteomes" id="UP000011064"/>
    </source>
</evidence>
<dbReference type="SUPFAM" id="SSF48208">
    <property type="entry name" value="Six-hairpin glycosidases"/>
    <property type="match status" value="1"/>
</dbReference>
<protein>
    <recommendedName>
        <fullName evidence="2">Spermatogenesis-associated protein 20-like TRX domain-containing protein</fullName>
    </recommendedName>
</protein>
<sequence>MVGAEGKSMLGEAAEKLGFKAREERGVGAQQAADAGAAKEEDVPAVAALRNRAAESRSPYVRGHMNNPVAWQLFGDEAIKLAKRENKLLFISIGYSACHWCHVMEKESFENDEVAAILNKDFIPIKIDREERPDIDRIYMNFVQATTGSGGWPLNVFVTPTLEPVFGGTYWHGPHSNTPQLELEDHVDFLRILGKLSQAWREQESRCRLDSAQILQQLKVFAAEGTLGGAPKTGAEPPAGGLDLDIIDEAYQHLVSTFDTTNSGFSAAPKFPTPSKLAFLLRLPHFPQPVLDVVGAEEVKSAQFMALSTLRAMARGGIHDHIGHGFSRYSVTADWSLPHFEKMLYDNAQLLSLYLDAFLGLPKPDPELLGVVYDLAAYLLSPPIAAPGGGFYSSQDADSFYRKGDKETREGAYYVWTARELETLLPAGAYDIVAAFFGVNPDGNVAPSHDVHDEFINQNVLRIASTPSQLASQFGIAESEVVETIKSAKRTLLAHREAERVVPNLDDKIVCAWNGIAIGALARTGASLREVDAQMSERCLDAAIRAARFMRREMYDEDAKTLRRVWRGGPGETAGFADDYAFLVEGLLELYEATFADEWVRWADELQATQNSHFLDPTASGFFATAAAAPHTILRLKDGMDASEPSTNGVSASNLFRLASLLGDDKYEALAKETVGAFEAEIMQYPWLFGSFMPSVVAGLTGVRGVVRVGAKEPLVEGVRVPGDGAAAAATADEAAVTAVDGTGVDVPAVGTGVPVPEAVGAETATIPAAVVAGADASTTGVTTGVTTAVADAVMDASTNASATTAPTASPLRTTIPPTDKQPFHPIALDTTPSGGLVEAGETPHPSSKTGTKLPPWPRPRAKGGIETVSFVGGGYGGWIGVRNGGVGELATGAGERVLVCEEGGCREVEVDGVKGVW</sequence>
<name>L8FMN2_PSED2</name>
<dbReference type="CDD" id="cd02955">
    <property type="entry name" value="SSP411"/>
    <property type="match status" value="1"/>
</dbReference>
<dbReference type="InterPro" id="IPR008928">
    <property type="entry name" value="6-hairpin_glycosidase_sf"/>
</dbReference>
<dbReference type="Pfam" id="PF03190">
    <property type="entry name" value="Thioredox_DsbH"/>
    <property type="match status" value="1"/>
</dbReference>
<dbReference type="Gene3D" id="1.50.10.10">
    <property type="match status" value="1"/>
</dbReference>
<dbReference type="PANTHER" id="PTHR42899:SF1">
    <property type="entry name" value="SPERMATOGENESIS-ASSOCIATED PROTEIN 20"/>
    <property type="match status" value="1"/>
</dbReference>
<dbReference type="AlphaFoldDB" id="L8FMN2"/>
<dbReference type="Gene3D" id="3.40.30.10">
    <property type="entry name" value="Glutaredoxin"/>
    <property type="match status" value="1"/>
</dbReference>
<dbReference type="InterPro" id="IPR004879">
    <property type="entry name" value="Ssp411-like_TRX"/>
</dbReference>
<dbReference type="GO" id="GO:0003824">
    <property type="term" value="F:catalytic activity"/>
    <property type="evidence" value="ECO:0007669"/>
    <property type="project" value="UniProtKB-ARBA"/>
</dbReference>
<evidence type="ECO:0000256" key="1">
    <source>
        <dbReference type="SAM" id="MobiDB-lite"/>
    </source>
</evidence>
<feature type="region of interest" description="Disordered" evidence="1">
    <location>
        <begin position="837"/>
        <end position="859"/>
    </location>
</feature>
<dbReference type="InterPro" id="IPR036249">
    <property type="entry name" value="Thioredoxin-like_sf"/>
</dbReference>